<keyword evidence="1" id="KW-0472">Membrane</keyword>
<evidence type="ECO:0008006" key="4">
    <source>
        <dbReference type="Google" id="ProtNLM"/>
    </source>
</evidence>
<protein>
    <recommendedName>
        <fullName evidence="4">FG-GAP repeat protein</fullName>
    </recommendedName>
</protein>
<name>H2CGR3_9LEPT</name>
<dbReference type="RefSeq" id="WP_002768733.1">
    <property type="nucleotide sequence ID" value="NZ_JH597773.1"/>
</dbReference>
<feature type="transmembrane region" description="Helical" evidence="1">
    <location>
        <begin position="7"/>
        <end position="24"/>
    </location>
</feature>
<evidence type="ECO:0000256" key="1">
    <source>
        <dbReference type="SAM" id="Phobius"/>
    </source>
</evidence>
<keyword evidence="1" id="KW-1133">Transmembrane helix</keyword>
<reference evidence="2 3" key="1">
    <citation type="submission" date="2011-10" db="EMBL/GenBank/DDBJ databases">
        <title>The Improved High-Quality Draft genome of Leptonema illini DSM 21528.</title>
        <authorList>
            <consortium name="US DOE Joint Genome Institute (JGI-PGF)"/>
            <person name="Lucas S."/>
            <person name="Copeland A."/>
            <person name="Lapidus A."/>
            <person name="Glavina del Rio T."/>
            <person name="Dalin E."/>
            <person name="Tice H."/>
            <person name="Bruce D."/>
            <person name="Goodwin L."/>
            <person name="Pitluck S."/>
            <person name="Peters L."/>
            <person name="Mikhailova N."/>
            <person name="Held B."/>
            <person name="Kyrpides N."/>
            <person name="Mavromatis K."/>
            <person name="Ivanova N."/>
            <person name="Markowitz V."/>
            <person name="Cheng J.-F."/>
            <person name="Hugenholtz P."/>
            <person name="Woyke T."/>
            <person name="Wu D."/>
            <person name="Gronow S."/>
            <person name="Wellnitz S."/>
            <person name="Brambilla E.-M."/>
            <person name="Klenk H.-P."/>
            <person name="Eisen J.A."/>
        </authorList>
    </citation>
    <scope>NUCLEOTIDE SEQUENCE [LARGE SCALE GENOMIC DNA]</scope>
    <source>
        <strain evidence="2 3">DSM 21528</strain>
    </source>
</reference>
<accession>H2CGR3</accession>
<keyword evidence="3" id="KW-1185">Reference proteome</keyword>
<keyword evidence="1" id="KW-0812">Transmembrane</keyword>
<evidence type="ECO:0000313" key="2">
    <source>
        <dbReference type="EMBL" id="EHQ04739.1"/>
    </source>
</evidence>
<dbReference type="HOGENOM" id="CLU_1446027_0_0_12"/>
<dbReference type="Proteomes" id="UP000005737">
    <property type="component" value="Unassembled WGS sequence"/>
</dbReference>
<dbReference type="InterPro" id="IPR028994">
    <property type="entry name" value="Integrin_alpha_N"/>
</dbReference>
<dbReference type="SUPFAM" id="SSF69318">
    <property type="entry name" value="Integrin alpha N-terminal domain"/>
    <property type="match status" value="1"/>
</dbReference>
<dbReference type="EMBL" id="JH597773">
    <property type="protein sequence ID" value="EHQ04739.1"/>
    <property type="molecule type" value="Genomic_DNA"/>
</dbReference>
<evidence type="ECO:0000313" key="3">
    <source>
        <dbReference type="Proteomes" id="UP000005737"/>
    </source>
</evidence>
<dbReference type="AlphaFoldDB" id="H2CGR3"/>
<organism evidence="2 3">
    <name type="scientific">Leptonema illini DSM 21528</name>
    <dbReference type="NCBI Taxonomy" id="929563"/>
    <lineage>
        <taxon>Bacteria</taxon>
        <taxon>Pseudomonadati</taxon>
        <taxon>Spirochaetota</taxon>
        <taxon>Spirochaetia</taxon>
        <taxon>Leptospirales</taxon>
        <taxon>Leptospiraceae</taxon>
        <taxon>Leptonema</taxon>
    </lineage>
</organism>
<gene>
    <name evidence="2" type="ORF">Lepil_0028</name>
</gene>
<sequence>MDTFTKFGLYHFNVISIFLFALFTQCKIEKDVANTTGLQTNKSGDPGNIDGVILSKHTFNFNDTVLGNIKFIPTQGNDYTGLHIYIKENENLIELPRPNIGQRFENLKAVAFRDINGDGLTDIIIVAEYTSAIGPTGNIPFSMPLFYIRTKKDWLFDDKQSISVKETYKEENVTIDNGIEKFKALYH</sequence>
<proteinExistence type="predicted"/>